<dbReference type="AlphaFoldDB" id="A0A4R3KYI0"/>
<evidence type="ECO:0000313" key="11">
    <source>
        <dbReference type="EMBL" id="TCS90898.1"/>
    </source>
</evidence>
<gene>
    <name evidence="11" type="ORF">EDD65_103215</name>
</gene>
<keyword evidence="12" id="KW-1185">Reference proteome</keyword>
<dbReference type="GO" id="GO:0005886">
    <property type="term" value="C:plasma membrane"/>
    <property type="evidence" value="ECO:0007669"/>
    <property type="project" value="UniProtKB-SubCell"/>
</dbReference>
<evidence type="ECO:0000256" key="9">
    <source>
        <dbReference type="ARBA" id="ARBA00023136"/>
    </source>
</evidence>
<keyword evidence="9 10" id="KW-0472">Membrane</keyword>
<feature type="transmembrane region" description="Helical" evidence="10">
    <location>
        <begin position="48"/>
        <end position="67"/>
    </location>
</feature>
<dbReference type="Pfam" id="PF02386">
    <property type="entry name" value="TrkH"/>
    <property type="match status" value="1"/>
</dbReference>
<keyword evidence="7 10" id="KW-1133">Transmembrane helix</keyword>
<keyword evidence="3" id="KW-1003">Cell membrane</keyword>
<evidence type="ECO:0000256" key="6">
    <source>
        <dbReference type="ARBA" id="ARBA00022958"/>
    </source>
</evidence>
<protein>
    <submittedName>
        <fullName evidence="11">Trk system potassium uptake protein TrkH</fullName>
    </submittedName>
</protein>
<feature type="transmembrane region" description="Helical" evidence="10">
    <location>
        <begin position="79"/>
        <end position="103"/>
    </location>
</feature>
<feature type="transmembrane region" description="Helical" evidence="10">
    <location>
        <begin position="18"/>
        <end position="36"/>
    </location>
</feature>
<feature type="transmembrane region" description="Helical" evidence="10">
    <location>
        <begin position="231"/>
        <end position="250"/>
    </location>
</feature>
<dbReference type="Proteomes" id="UP000294567">
    <property type="component" value="Unassembled WGS sequence"/>
</dbReference>
<feature type="transmembrane region" description="Helical" evidence="10">
    <location>
        <begin position="189"/>
        <end position="211"/>
    </location>
</feature>
<comment type="subcellular location">
    <subcellularLocation>
        <location evidence="1">Cell membrane</location>
        <topology evidence="1">Multi-pass membrane protein</topology>
    </subcellularLocation>
</comment>
<reference evidence="11 12" key="1">
    <citation type="submission" date="2019-03" db="EMBL/GenBank/DDBJ databases">
        <title>Genomic Encyclopedia of Type Strains, Phase IV (KMG-IV): sequencing the most valuable type-strain genomes for metagenomic binning, comparative biology and taxonomic classification.</title>
        <authorList>
            <person name="Goeker M."/>
        </authorList>
    </citation>
    <scope>NUCLEOTIDE SEQUENCE [LARGE SCALE GENOMIC DNA]</scope>
    <source>
        <strain evidence="11 12">DSM 26752</strain>
    </source>
</reference>
<dbReference type="InterPro" id="IPR003445">
    <property type="entry name" value="Cat_transpt"/>
</dbReference>
<feature type="transmembrane region" description="Helical" evidence="10">
    <location>
        <begin position="133"/>
        <end position="155"/>
    </location>
</feature>
<feature type="transmembrane region" description="Helical" evidence="10">
    <location>
        <begin position="290"/>
        <end position="307"/>
    </location>
</feature>
<name>A0A4R3KYI0_9FIRM</name>
<feature type="transmembrane region" description="Helical" evidence="10">
    <location>
        <begin position="408"/>
        <end position="429"/>
    </location>
</feature>
<proteinExistence type="predicted"/>
<evidence type="ECO:0000256" key="1">
    <source>
        <dbReference type="ARBA" id="ARBA00004651"/>
    </source>
</evidence>
<dbReference type="OrthoDB" id="9810952at2"/>
<dbReference type="PANTHER" id="PTHR32024:SF1">
    <property type="entry name" value="KTR SYSTEM POTASSIUM UPTAKE PROTEIN B"/>
    <property type="match status" value="1"/>
</dbReference>
<dbReference type="RefSeq" id="WP_132026649.1">
    <property type="nucleotide sequence ID" value="NZ_CP068564.1"/>
</dbReference>
<comment type="caution">
    <text evidence="11">The sequence shown here is derived from an EMBL/GenBank/DDBJ whole genome shotgun (WGS) entry which is preliminary data.</text>
</comment>
<evidence type="ECO:0000256" key="8">
    <source>
        <dbReference type="ARBA" id="ARBA00023065"/>
    </source>
</evidence>
<feature type="transmembrane region" description="Helical" evidence="10">
    <location>
        <begin position="161"/>
        <end position="182"/>
    </location>
</feature>
<dbReference type="InterPro" id="IPR004772">
    <property type="entry name" value="TrkH"/>
</dbReference>
<keyword evidence="4" id="KW-0633">Potassium transport</keyword>
<evidence type="ECO:0000256" key="7">
    <source>
        <dbReference type="ARBA" id="ARBA00022989"/>
    </source>
</evidence>
<keyword evidence="6" id="KW-0630">Potassium</keyword>
<dbReference type="PANTHER" id="PTHR32024">
    <property type="entry name" value="TRK SYSTEM POTASSIUM UPTAKE PROTEIN TRKG-RELATED"/>
    <property type="match status" value="1"/>
</dbReference>
<keyword evidence="8" id="KW-0406">Ion transport</keyword>
<dbReference type="NCBIfam" id="TIGR00933">
    <property type="entry name" value="2a38"/>
    <property type="match status" value="1"/>
</dbReference>
<keyword evidence="5 10" id="KW-0812">Transmembrane</keyword>
<evidence type="ECO:0000256" key="3">
    <source>
        <dbReference type="ARBA" id="ARBA00022475"/>
    </source>
</evidence>
<evidence type="ECO:0000256" key="10">
    <source>
        <dbReference type="SAM" id="Phobius"/>
    </source>
</evidence>
<evidence type="ECO:0000256" key="2">
    <source>
        <dbReference type="ARBA" id="ARBA00022448"/>
    </source>
</evidence>
<evidence type="ECO:0000313" key="12">
    <source>
        <dbReference type="Proteomes" id="UP000294567"/>
    </source>
</evidence>
<evidence type="ECO:0000256" key="5">
    <source>
        <dbReference type="ARBA" id="ARBA00022692"/>
    </source>
</evidence>
<sequence>MTSIQKYLDKLELNPPRFLVVGFGVLIILGALLLSLPIATKSGEGVGFINALFTSASAVCVTGLTVVNTAQYWSLFGQIVILVLIQIGGLGFMTSATIMALLVGRKISLRERLIIKEQLNQNALSGMVRLTRYVILSTFIIEGIGAIFLSTSFIPRYGFKTGVWFSIFHAISAFCNAGFDIIGNSMMSFVGDFTVNMTICLLIIIGGLGFSVLIDISNKKNFKRLNLHSKLVLSITSMLIIVGMIVIFIVEWNNPDTLKRFSVREKLLASFFQAVIPRTAGFNSIDISKIYDTTAFMMIILMFIGGSSGSTAGGIKTTTFGAALLTTLAVIRGDKDVVAFNRRINQEIINRSLAIISIGLILILTVSIILTITEDSSFLDILFETTSAFGTVGLTRGITPNLSNIGKIMITLTMYAGRVGPLTMAFAFAERQKQSLFRYSEENITVG</sequence>
<feature type="transmembrane region" description="Helical" evidence="10">
    <location>
        <begin position="352"/>
        <end position="372"/>
    </location>
</feature>
<organism evidence="11 12">
    <name type="scientific">Keratinibaculum paraultunense</name>
    <dbReference type="NCBI Taxonomy" id="1278232"/>
    <lineage>
        <taxon>Bacteria</taxon>
        <taxon>Bacillati</taxon>
        <taxon>Bacillota</taxon>
        <taxon>Tissierellia</taxon>
        <taxon>Tissierellales</taxon>
        <taxon>Tepidimicrobiaceae</taxon>
        <taxon>Keratinibaculum</taxon>
    </lineage>
</organism>
<evidence type="ECO:0000256" key="4">
    <source>
        <dbReference type="ARBA" id="ARBA00022538"/>
    </source>
</evidence>
<dbReference type="GO" id="GO:0015379">
    <property type="term" value="F:potassium:chloride symporter activity"/>
    <property type="evidence" value="ECO:0007669"/>
    <property type="project" value="InterPro"/>
</dbReference>
<accession>A0A4R3KYI0</accession>
<keyword evidence="2" id="KW-0813">Transport</keyword>
<dbReference type="EMBL" id="SMAE01000003">
    <property type="protein sequence ID" value="TCS90898.1"/>
    <property type="molecule type" value="Genomic_DNA"/>
</dbReference>